<dbReference type="Proteomes" id="UP000046393">
    <property type="component" value="Unplaced"/>
</dbReference>
<dbReference type="SUPFAM" id="SSF55620">
    <property type="entry name" value="Tetrahydrobiopterin biosynthesis enzymes-like"/>
    <property type="match status" value="1"/>
</dbReference>
<organism evidence="13 14">
    <name type="scientific">Syphacia muris</name>
    <dbReference type="NCBI Taxonomy" id="451379"/>
    <lineage>
        <taxon>Eukaryota</taxon>
        <taxon>Metazoa</taxon>
        <taxon>Ecdysozoa</taxon>
        <taxon>Nematoda</taxon>
        <taxon>Chromadorea</taxon>
        <taxon>Rhabditida</taxon>
        <taxon>Spirurina</taxon>
        <taxon>Oxyuridomorpha</taxon>
        <taxon>Oxyuroidea</taxon>
        <taxon>Oxyuridae</taxon>
        <taxon>Syphacia</taxon>
    </lineage>
</organism>
<evidence type="ECO:0000256" key="4">
    <source>
        <dbReference type="ARBA" id="ARBA00011857"/>
    </source>
</evidence>
<accession>A0A0N5A7M5</accession>
<evidence type="ECO:0000256" key="7">
    <source>
        <dbReference type="ARBA" id="ARBA00022741"/>
    </source>
</evidence>
<proteinExistence type="inferred from homology"/>
<comment type="subunit">
    <text evidence="4">Toroid-shaped homodecamer, composed of two pentamers of five dimers.</text>
</comment>
<dbReference type="STRING" id="451379.A0A0N5A7M5"/>
<dbReference type="PROSITE" id="PS00859">
    <property type="entry name" value="GTP_CYCLOHYDROL_1_1"/>
    <property type="match status" value="1"/>
</dbReference>
<keyword evidence="10" id="KW-0342">GTP-binding</keyword>
<evidence type="ECO:0000256" key="2">
    <source>
        <dbReference type="ARBA" id="ARBA00005080"/>
    </source>
</evidence>
<comment type="pathway">
    <text evidence="2">Cofactor biosynthesis; 7,8-dihydroneopterin triphosphate biosynthesis; 7,8-dihydroneopterin triphosphate from GTP: step 1/1.</text>
</comment>
<evidence type="ECO:0000256" key="10">
    <source>
        <dbReference type="ARBA" id="ARBA00023134"/>
    </source>
</evidence>
<dbReference type="Gene3D" id="1.10.286.10">
    <property type="match status" value="1"/>
</dbReference>
<dbReference type="WBParaSite" id="SMUV_0000003101-mRNA-1">
    <property type="protein sequence ID" value="SMUV_0000003101-mRNA-1"/>
    <property type="gene ID" value="SMUV_0000003101"/>
</dbReference>
<evidence type="ECO:0000256" key="11">
    <source>
        <dbReference type="ARBA" id="ARBA00030854"/>
    </source>
</evidence>
<dbReference type="UniPathway" id="UPA00848">
    <property type="reaction ID" value="UER00151"/>
</dbReference>
<comment type="similarity">
    <text evidence="3">Belongs to the GTP cyclohydrolase I family.</text>
</comment>
<keyword evidence="9" id="KW-0783">Tetrahydrobiopterin biosynthesis</keyword>
<sequence>MMDVKDSEWDDVREVVKKLCDSKDFNLLNIAEAYRSILHSVGEDPDRIGLLKTPERAARAMLYFTKGYKESLSEIINDAIFDEGHGEMVLTKNIEMFSLCEHHAIPFFGKVHIGYLPDKKVLGLSKLGRVVEMFSRRMQIQERLTEQIAKAIIEVVQPIGVAVVIEATHLCMTMRGVQKISAVTTTSCMLGEFRKNAKVREEFLQLIKI</sequence>
<protein>
    <recommendedName>
        <fullName evidence="6">GTP cyclohydrolase 1</fullName>
        <ecNumber evidence="5">3.5.4.16</ecNumber>
    </recommendedName>
    <alternativeName>
        <fullName evidence="11">GTP cyclohydrolase I</fullName>
    </alternativeName>
</protein>
<evidence type="ECO:0000256" key="8">
    <source>
        <dbReference type="ARBA" id="ARBA00022801"/>
    </source>
</evidence>
<dbReference type="Gene3D" id="3.30.1130.10">
    <property type="match status" value="1"/>
</dbReference>
<dbReference type="GO" id="GO:0008270">
    <property type="term" value="F:zinc ion binding"/>
    <property type="evidence" value="ECO:0007669"/>
    <property type="project" value="TreeGrafter"/>
</dbReference>
<dbReference type="GO" id="GO:0005737">
    <property type="term" value="C:cytoplasm"/>
    <property type="evidence" value="ECO:0007669"/>
    <property type="project" value="TreeGrafter"/>
</dbReference>
<name>A0A0N5A7M5_9BILA</name>
<dbReference type="NCBIfam" id="TIGR00063">
    <property type="entry name" value="folE"/>
    <property type="match status" value="1"/>
</dbReference>
<dbReference type="PROSITE" id="PS00860">
    <property type="entry name" value="GTP_CYCLOHYDROL_1_2"/>
    <property type="match status" value="1"/>
</dbReference>
<evidence type="ECO:0000259" key="12">
    <source>
        <dbReference type="Pfam" id="PF01227"/>
    </source>
</evidence>
<dbReference type="CDD" id="cd00642">
    <property type="entry name" value="GTP_cyclohydro1"/>
    <property type="match status" value="1"/>
</dbReference>
<dbReference type="FunFam" id="1.10.286.10:FF:000003">
    <property type="entry name" value="GTP cyclohydrolase 1"/>
    <property type="match status" value="1"/>
</dbReference>
<dbReference type="GO" id="GO:0006729">
    <property type="term" value="P:tetrahydrobiopterin biosynthetic process"/>
    <property type="evidence" value="ECO:0007669"/>
    <property type="project" value="UniProtKB-KW"/>
</dbReference>
<comment type="catalytic activity">
    <reaction evidence="1">
        <text>GTP + H2O = 7,8-dihydroneopterin 3'-triphosphate + formate + H(+)</text>
        <dbReference type="Rhea" id="RHEA:17473"/>
        <dbReference type="ChEBI" id="CHEBI:15377"/>
        <dbReference type="ChEBI" id="CHEBI:15378"/>
        <dbReference type="ChEBI" id="CHEBI:15740"/>
        <dbReference type="ChEBI" id="CHEBI:37565"/>
        <dbReference type="ChEBI" id="CHEBI:58462"/>
        <dbReference type="EC" id="3.5.4.16"/>
    </reaction>
</comment>
<dbReference type="Pfam" id="PF01227">
    <property type="entry name" value="GTP_cyclohydroI"/>
    <property type="match status" value="1"/>
</dbReference>
<dbReference type="GO" id="GO:0005525">
    <property type="term" value="F:GTP binding"/>
    <property type="evidence" value="ECO:0007669"/>
    <property type="project" value="UniProtKB-KW"/>
</dbReference>
<evidence type="ECO:0000256" key="1">
    <source>
        <dbReference type="ARBA" id="ARBA00001052"/>
    </source>
</evidence>
<dbReference type="GO" id="GO:0046148">
    <property type="term" value="P:pigment biosynthetic process"/>
    <property type="evidence" value="ECO:0007669"/>
    <property type="project" value="UniProtKB-ARBA"/>
</dbReference>
<evidence type="ECO:0000256" key="6">
    <source>
        <dbReference type="ARBA" id="ARBA00017272"/>
    </source>
</evidence>
<dbReference type="PANTHER" id="PTHR11109">
    <property type="entry name" value="GTP CYCLOHYDROLASE I"/>
    <property type="match status" value="1"/>
</dbReference>
<dbReference type="EC" id="3.5.4.16" evidence="5"/>
<evidence type="ECO:0000313" key="14">
    <source>
        <dbReference type="WBParaSite" id="SMUV_0000003101-mRNA-1"/>
    </source>
</evidence>
<feature type="domain" description="GTP cyclohydrolase I" evidence="12">
    <location>
        <begin position="30"/>
        <end position="207"/>
    </location>
</feature>
<dbReference type="InterPro" id="IPR020602">
    <property type="entry name" value="GTP_CycHdrlase_I_dom"/>
</dbReference>
<keyword evidence="13" id="KW-1185">Reference proteome</keyword>
<evidence type="ECO:0000256" key="9">
    <source>
        <dbReference type="ARBA" id="ARBA00023007"/>
    </source>
</evidence>
<dbReference type="NCBIfam" id="NF006826">
    <property type="entry name" value="PRK09347.1-3"/>
    <property type="match status" value="1"/>
</dbReference>
<keyword evidence="8" id="KW-0378">Hydrolase</keyword>
<keyword evidence="7" id="KW-0547">Nucleotide-binding</keyword>
<dbReference type="NCBIfam" id="NF006825">
    <property type="entry name" value="PRK09347.1-2"/>
    <property type="match status" value="1"/>
</dbReference>
<dbReference type="InterPro" id="IPR043134">
    <property type="entry name" value="GTP-CH-I_N"/>
</dbReference>
<dbReference type="InterPro" id="IPR001474">
    <property type="entry name" value="GTP_CycHdrlase_I"/>
</dbReference>
<evidence type="ECO:0000256" key="3">
    <source>
        <dbReference type="ARBA" id="ARBA00008085"/>
    </source>
</evidence>
<dbReference type="AlphaFoldDB" id="A0A0N5A7M5"/>
<dbReference type="InterPro" id="IPR018234">
    <property type="entry name" value="GTP_CycHdrlase_I_CS"/>
</dbReference>
<evidence type="ECO:0000313" key="13">
    <source>
        <dbReference type="Proteomes" id="UP000046393"/>
    </source>
</evidence>
<reference evidence="14" key="1">
    <citation type="submission" date="2017-02" db="UniProtKB">
        <authorList>
            <consortium name="WormBaseParasite"/>
        </authorList>
    </citation>
    <scope>IDENTIFICATION</scope>
</reference>
<dbReference type="PANTHER" id="PTHR11109:SF7">
    <property type="entry name" value="GTP CYCLOHYDROLASE 1"/>
    <property type="match status" value="1"/>
</dbReference>
<dbReference type="GO" id="GO:0046654">
    <property type="term" value="P:tetrahydrofolate biosynthetic process"/>
    <property type="evidence" value="ECO:0007669"/>
    <property type="project" value="InterPro"/>
</dbReference>
<dbReference type="FunFam" id="3.30.1130.10:FF:000012">
    <property type="entry name" value="GTP cyclohydrolase 1"/>
    <property type="match status" value="1"/>
</dbReference>
<dbReference type="InterPro" id="IPR043133">
    <property type="entry name" value="GTP-CH-I_C/QueF"/>
</dbReference>
<evidence type="ECO:0000256" key="5">
    <source>
        <dbReference type="ARBA" id="ARBA00012715"/>
    </source>
</evidence>
<dbReference type="HAMAP" id="MF_00223">
    <property type="entry name" value="FolE"/>
    <property type="match status" value="1"/>
</dbReference>
<dbReference type="GO" id="GO:0003934">
    <property type="term" value="F:GTP cyclohydrolase I activity"/>
    <property type="evidence" value="ECO:0007669"/>
    <property type="project" value="UniProtKB-EC"/>
</dbReference>